<feature type="domain" description="GP-PDE" evidence="1">
    <location>
        <begin position="469"/>
        <end position="698"/>
    </location>
</feature>
<dbReference type="GO" id="GO:0008081">
    <property type="term" value="F:phosphoric diester hydrolase activity"/>
    <property type="evidence" value="ECO:0007669"/>
    <property type="project" value="InterPro"/>
</dbReference>
<sequence length="715" mass="80845">MLFYCMKNRYLLLVFVLVFNGLMGFAQGISEIPNAPEKGSWTMVLLPDPQGYTKFKRNQPLLDILFNWIETNKERLNIRLVLCTGDLVEQNFVPEPDVRNGDQTSYEQWQVISAAFKRLDNKLPYVLCTGNHDYGTNHTENRYSQFNSFFPPDRNPLNKTMLVGMAPNAQGVKTLENACYEFVAPSGRKMLIFSLEYFPRKSVVSWATRIALQPRYRYHTGVILTHSYMHSSTRGNRLTDENDGLPGFSDITTGRRLWENFISSVPNIRMVFCGHVVDEPTHQGHTGFREDKNAYGSPVQQMLFNAQNEGGNWQGNGGNTWIRLLEFSAGNELVNVRTVSPLFAVSPETIHLAQRKEPFDQFSFKVAADARDTVVLSGKVLPFTLSDYKIPVSVKGSFIAQINHPKSPAAAARIISDTSGLFVIAGGNQLKIKAGRALSKGSANEFEISLKSGRDTASFILVKDQFIRNKVVAHRGAWKDAGVPQNSLKSEELAIKYGCEAAEFDVWLSADGVPVVSHDGIIGSRKIEETSAEELQQVPLGANCYVPTLEEYLLSIRGQNKTRLFLEIKTSEKGQERCLELTRKVVAMVQRMKVQAWVDYISFNYGILQEIIKLDPSAKTAYLWGDRTPAIVKSDGLSGLDYPYEHYRKNPSWMEEARQLQLSINSWTINQEDRMVELLDQQVDLITTDEPLMLLRLLERRAEATVKKDIKRIKE</sequence>
<evidence type="ECO:0000313" key="2">
    <source>
        <dbReference type="EMBL" id="PWG81519.1"/>
    </source>
</evidence>
<dbReference type="Pfam" id="PF00149">
    <property type="entry name" value="Metallophos"/>
    <property type="match status" value="1"/>
</dbReference>
<protein>
    <recommendedName>
        <fullName evidence="1">GP-PDE domain-containing protein</fullName>
    </recommendedName>
</protein>
<dbReference type="SUPFAM" id="SSF51695">
    <property type="entry name" value="PLC-like phosphodiesterases"/>
    <property type="match status" value="1"/>
</dbReference>
<evidence type="ECO:0000259" key="1">
    <source>
        <dbReference type="PROSITE" id="PS51704"/>
    </source>
</evidence>
<dbReference type="Pfam" id="PF03009">
    <property type="entry name" value="GDPD"/>
    <property type="match status" value="1"/>
</dbReference>
<dbReference type="PANTHER" id="PTHR46211">
    <property type="entry name" value="GLYCEROPHOSPHORYL DIESTER PHOSPHODIESTERASE"/>
    <property type="match status" value="1"/>
</dbReference>
<name>A0A2U2PK41_9SPHI</name>
<dbReference type="PROSITE" id="PS51704">
    <property type="entry name" value="GP_PDE"/>
    <property type="match status" value="1"/>
</dbReference>
<dbReference type="InterPro" id="IPR017946">
    <property type="entry name" value="PLC-like_Pdiesterase_TIM-brl"/>
</dbReference>
<dbReference type="PANTHER" id="PTHR46211:SF1">
    <property type="entry name" value="GLYCEROPHOSPHODIESTER PHOSPHODIESTERASE, CYTOPLASMIC"/>
    <property type="match status" value="1"/>
</dbReference>
<dbReference type="Gene3D" id="3.20.20.190">
    <property type="entry name" value="Phosphatidylinositol (PI) phosphodiesterase"/>
    <property type="match status" value="1"/>
</dbReference>
<dbReference type="Gene3D" id="3.60.21.10">
    <property type="match status" value="1"/>
</dbReference>
<proteinExistence type="predicted"/>
<dbReference type="SUPFAM" id="SSF56300">
    <property type="entry name" value="Metallo-dependent phosphatases"/>
    <property type="match status" value="1"/>
</dbReference>
<dbReference type="Proteomes" id="UP000245647">
    <property type="component" value="Unassembled WGS sequence"/>
</dbReference>
<reference evidence="2 3" key="1">
    <citation type="submission" date="2018-04" db="EMBL/GenBank/DDBJ databases">
        <title>Pedobacter chongqingensis sp. nov., isolated from a rottenly hemp rope.</title>
        <authorList>
            <person name="Cai Y."/>
        </authorList>
    </citation>
    <scope>NUCLEOTIDE SEQUENCE [LARGE SCALE GENOMIC DNA]</scope>
    <source>
        <strain evidence="2 3">FJ4-8</strain>
    </source>
</reference>
<dbReference type="InterPro" id="IPR029052">
    <property type="entry name" value="Metallo-depent_PP-like"/>
</dbReference>
<gene>
    <name evidence="2" type="ORF">DDR33_06725</name>
</gene>
<organism evidence="2 3">
    <name type="scientific">Pararcticibacter amylolyticus</name>
    <dbReference type="NCBI Taxonomy" id="2173175"/>
    <lineage>
        <taxon>Bacteria</taxon>
        <taxon>Pseudomonadati</taxon>
        <taxon>Bacteroidota</taxon>
        <taxon>Sphingobacteriia</taxon>
        <taxon>Sphingobacteriales</taxon>
        <taxon>Sphingobacteriaceae</taxon>
        <taxon>Pararcticibacter</taxon>
    </lineage>
</organism>
<evidence type="ECO:0000313" key="3">
    <source>
        <dbReference type="Proteomes" id="UP000245647"/>
    </source>
</evidence>
<dbReference type="EMBL" id="QEAS01000004">
    <property type="protein sequence ID" value="PWG81519.1"/>
    <property type="molecule type" value="Genomic_DNA"/>
</dbReference>
<dbReference type="InterPro" id="IPR004843">
    <property type="entry name" value="Calcineurin-like_PHP"/>
</dbReference>
<dbReference type="PROSITE" id="PS50007">
    <property type="entry name" value="PIPLC_X_DOMAIN"/>
    <property type="match status" value="1"/>
</dbReference>
<dbReference type="InterPro" id="IPR030395">
    <property type="entry name" value="GP_PDE_dom"/>
</dbReference>
<dbReference type="AlphaFoldDB" id="A0A2U2PK41"/>
<keyword evidence="3" id="KW-1185">Reference proteome</keyword>
<comment type="caution">
    <text evidence="2">The sequence shown here is derived from an EMBL/GenBank/DDBJ whole genome shotgun (WGS) entry which is preliminary data.</text>
</comment>
<dbReference type="GO" id="GO:0006629">
    <property type="term" value="P:lipid metabolic process"/>
    <property type="evidence" value="ECO:0007669"/>
    <property type="project" value="InterPro"/>
</dbReference>
<accession>A0A2U2PK41</accession>